<organism evidence="1 2">
    <name type="scientific">Taxus chinensis</name>
    <name type="common">Chinese yew</name>
    <name type="synonym">Taxus wallichiana var. chinensis</name>
    <dbReference type="NCBI Taxonomy" id="29808"/>
    <lineage>
        <taxon>Eukaryota</taxon>
        <taxon>Viridiplantae</taxon>
        <taxon>Streptophyta</taxon>
        <taxon>Embryophyta</taxon>
        <taxon>Tracheophyta</taxon>
        <taxon>Spermatophyta</taxon>
        <taxon>Pinopsida</taxon>
        <taxon>Pinidae</taxon>
        <taxon>Conifers II</taxon>
        <taxon>Cupressales</taxon>
        <taxon>Taxaceae</taxon>
        <taxon>Taxus</taxon>
    </lineage>
</organism>
<sequence length="206" mass="23375">MEMSAEVESNPISCGNFLPQWGIRKRMRCGKPQLKQTDAVTEKKSTIRVDRHVVRADKEAAASIIIPTQQDDLLQVKPALGKKIAQPCNNIFYSSPPRPQRGTRSLLPVNNIMCTRSSNNTEQINTIEDNKALNLEHFIWPKVHLTLSLSLIEEDFLAIKGSKLPLKPKKRLKSIQRAVHNASPGGWLNDISQERYEVREKKCLKK</sequence>
<accession>A0AA38FLG7</accession>
<keyword evidence="2" id="KW-1185">Reference proteome</keyword>
<dbReference type="Pfam" id="PF07797">
    <property type="entry name" value="DUF1639"/>
    <property type="match status" value="1"/>
</dbReference>
<name>A0AA38FLG7_TAXCH</name>
<dbReference type="EMBL" id="JAHRHJ020000008">
    <property type="protein sequence ID" value="KAH9306059.1"/>
    <property type="molecule type" value="Genomic_DNA"/>
</dbReference>
<feature type="non-terminal residue" evidence="1">
    <location>
        <position position="1"/>
    </location>
</feature>
<gene>
    <name evidence="1" type="ORF">KI387_010463</name>
</gene>
<comment type="caution">
    <text evidence="1">The sequence shown here is derived from an EMBL/GenBank/DDBJ whole genome shotgun (WGS) entry which is preliminary data.</text>
</comment>
<evidence type="ECO:0000313" key="2">
    <source>
        <dbReference type="Proteomes" id="UP000824469"/>
    </source>
</evidence>
<dbReference type="Proteomes" id="UP000824469">
    <property type="component" value="Unassembled WGS sequence"/>
</dbReference>
<dbReference type="InterPro" id="IPR012438">
    <property type="entry name" value="DUF1639"/>
</dbReference>
<dbReference type="PANTHER" id="PTHR33130:SF12">
    <property type="entry name" value="EXPRESSED PROTEIN"/>
    <property type="match status" value="1"/>
</dbReference>
<evidence type="ECO:0000313" key="1">
    <source>
        <dbReference type="EMBL" id="KAH9306059.1"/>
    </source>
</evidence>
<dbReference type="PANTHER" id="PTHR33130">
    <property type="entry name" value="PUTATIVE (DUF1639)-RELATED"/>
    <property type="match status" value="1"/>
</dbReference>
<dbReference type="OMA" id="KEYIHME"/>
<dbReference type="AlphaFoldDB" id="A0AA38FLG7"/>
<proteinExistence type="predicted"/>
<reference evidence="1 2" key="1">
    <citation type="journal article" date="2021" name="Nat. Plants">
        <title>The Taxus genome provides insights into paclitaxel biosynthesis.</title>
        <authorList>
            <person name="Xiong X."/>
            <person name="Gou J."/>
            <person name="Liao Q."/>
            <person name="Li Y."/>
            <person name="Zhou Q."/>
            <person name="Bi G."/>
            <person name="Li C."/>
            <person name="Du R."/>
            <person name="Wang X."/>
            <person name="Sun T."/>
            <person name="Guo L."/>
            <person name="Liang H."/>
            <person name="Lu P."/>
            <person name="Wu Y."/>
            <person name="Zhang Z."/>
            <person name="Ro D.K."/>
            <person name="Shang Y."/>
            <person name="Huang S."/>
            <person name="Yan J."/>
        </authorList>
    </citation>
    <scope>NUCLEOTIDE SEQUENCE [LARGE SCALE GENOMIC DNA]</scope>
    <source>
        <strain evidence="1">Ta-2019</strain>
    </source>
</reference>
<protein>
    <submittedName>
        <fullName evidence="1">Uncharacterized protein</fullName>
    </submittedName>
</protein>